<name>A0ABY4QSG1_9MYCO</name>
<dbReference type="Proteomes" id="UP001056610">
    <property type="component" value="Plasmid unnamed"/>
</dbReference>
<organism evidence="1 2">
    <name type="scientific">Candidatus Mycobacterium methanotrophicum</name>
    <dbReference type="NCBI Taxonomy" id="2943498"/>
    <lineage>
        <taxon>Bacteria</taxon>
        <taxon>Bacillati</taxon>
        <taxon>Actinomycetota</taxon>
        <taxon>Actinomycetes</taxon>
        <taxon>Mycobacteriales</taxon>
        <taxon>Mycobacteriaceae</taxon>
        <taxon>Mycobacterium</taxon>
    </lineage>
</organism>
<accession>A0ABY4QSG1</accession>
<gene>
    <name evidence="1" type="ORF">M5I08_25035</name>
</gene>
<evidence type="ECO:0000313" key="2">
    <source>
        <dbReference type="Proteomes" id="UP001056610"/>
    </source>
</evidence>
<keyword evidence="2" id="KW-1185">Reference proteome</keyword>
<evidence type="ECO:0000313" key="1">
    <source>
        <dbReference type="EMBL" id="UQX13472.1"/>
    </source>
</evidence>
<dbReference type="EMBL" id="CP097321">
    <property type="protein sequence ID" value="UQX13472.1"/>
    <property type="molecule type" value="Genomic_DNA"/>
</dbReference>
<reference evidence="1" key="1">
    <citation type="submission" date="2022-05" db="EMBL/GenBank/DDBJ databases">
        <title>A methanotrophic Mycobacterium dominates a cave microbial ecosystem.</title>
        <authorList>
            <person name="Van Spanning R.J.M."/>
            <person name="Guan Q."/>
            <person name="Melkonian C."/>
            <person name="Gallant J."/>
            <person name="Polerecky L."/>
            <person name="Flot J.-F."/>
            <person name="Brandt B.W."/>
            <person name="Braster M."/>
            <person name="Iturbe Espinoza P."/>
            <person name="Aerts J."/>
            <person name="Meima-Franke M."/>
            <person name="Piersma S.R."/>
            <person name="Bunduc C."/>
            <person name="Ummels R."/>
            <person name="Pain A."/>
            <person name="Fleming E.J."/>
            <person name="van der Wel N."/>
            <person name="Gherman V.D."/>
            <person name="Sarbu S.M."/>
            <person name="Bodelier P.L.E."/>
            <person name="Bitter W."/>
        </authorList>
    </citation>
    <scope>NUCLEOTIDE SEQUENCE</scope>
    <source>
        <strain evidence="1">Sulfur Cave</strain>
        <plasmid evidence="1">unnamed</plasmid>
    </source>
</reference>
<geneLocation type="plasmid" evidence="1 2">
    <name>unnamed</name>
</geneLocation>
<dbReference type="RefSeq" id="WP_219070202.1">
    <property type="nucleotide sequence ID" value="NZ_CAJUXY010000079.1"/>
</dbReference>
<evidence type="ECO:0008006" key="3">
    <source>
        <dbReference type="Google" id="ProtNLM"/>
    </source>
</evidence>
<keyword evidence="1" id="KW-0614">Plasmid</keyword>
<protein>
    <recommendedName>
        <fullName evidence="3">PPE family domain-containing protein</fullName>
    </recommendedName>
</protein>
<proteinExistence type="predicted"/>
<sequence>MLNEPAVTDDVDIVALHEVATSPAAPWEPYGANGDWRRALSAWRDAALNALNVSESAMERHLGDLMATGAAAYSKWATTTSVDGFVCQMQRDQIGAQYRAGLAAGGDEVDWLGWYRDRVAAWDTTGASYRRALKQGMLEALTDPVEAAEQANWEFLPGYWTHARPE</sequence>